<keyword evidence="2" id="KW-1185">Reference proteome</keyword>
<protein>
    <submittedName>
        <fullName evidence="1">Uncharacterized protein</fullName>
    </submittedName>
</protein>
<proteinExistence type="predicted"/>
<sequence length="467" mass="53776">MVQRLGSNENGLFASTEDYDQNTVLGFQRSVSKRIRLSPESNQQVDFVTSCEESSPLGLRLTKTPSFLNLVEMKLSQARSKSCSNDQKPQDSVHERRMDDFVPQPMSDREKLKASNFPALLLKIGSWERLTRQEGDLIAKCYYAKRKIVWEVLEGTLKSKIEIQWADIEAIRAIIRDDEPGILEIELKQSPLFFREINPQPRKHTIWNEARDFTGGQAHIYRRHLVKFPPGTLDKHYEKLLQCDDHLLELSQRPFPSLNSPYFSSNNIYGVSNIPFDFPSCNSPFPLPTIPPSLVPAHQLQNFMLSPGQTFGTMNSLDSPMSVTNCAWREDNIIDSAFDNPWMDPNTGLLMDLENHLLTESQNEWSDERKLIARLRSMCQPFQEVNPENRIGMHLLEYNQEAFYDDQSIVGGDEAFEVDGWLPPQIFDENQMMNLLSESSLYPYELSQEKVMDYAATGVGHEVDRWW</sequence>
<gene>
    <name evidence="1" type="ORF">Vadar_029539</name>
</gene>
<organism evidence="1 2">
    <name type="scientific">Vaccinium darrowii</name>
    <dbReference type="NCBI Taxonomy" id="229202"/>
    <lineage>
        <taxon>Eukaryota</taxon>
        <taxon>Viridiplantae</taxon>
        <taxon>Streptophyta</taxon>
        <taxon>Embryophyta</taxon>
        <taxon>Tracheophyta</taxon>
        <taxon>Spermatophyta</taxon>
        <taxon>Magnoliopsida</taxon>
        <taxon>eudicotyledons</taxon>
        <taxon>Gunneridae</taxon>
        <taxon>Pentapetalae</taxon>
        <taxon>asterids</taxon>
        <taxon>Ericales</taxon>
        <taxon>Ericaceae</taxon>
        <taxon>Vaccinioideae</taxon>
        <taxon>Vaccinieae</taxon>
        <taxon>Vaccinium</taxon>
    </lineage>
</organism>
<evidence type="ECO:0000313" key="2">
    <source>
        <dbReference type="Proteomes" id="UP000828048"/>
    </source>
</evidence>
<reference evidence="1 2" key="1">
    <citation type="journal article" date="2021" name="Hortic Res">
        <title>High-quality reference genome and annotation aids understanding of berry development for evergreen blueberry (Vaccinium darrowii).</title>
        <authorList>
            <person name="Yu J."/>
            <person name="Hulse-Kemp A.M."/>
            <person name="Babiker E."/>
            <person name="Staton M."/>
        </authorList>
    </citation>
    <scope>NUCLEOTIDE SEQUENCE [LARGE SCALE GENOMIC DNA]</scope>
    <source>
        <strain evidence="2">cv. NJ 8807/NJ 8810</strain>
        <tissue evidence="1">Young leaf</tissue>
    </source>
</reference>
<accession>A0ACB7ZNG9</accession>
<name>A0ACB7ZNG9_9ERIC</name>
<evidence type="ECO:0000313" key="1">
    <source>
        <dbReference type="EMBL" id="KAH7867154.1"/>
    </source>
</evidence>
<dbReference type="EMBL" id="CM037159">
    <property type="protein sequence ID" value="KAH7867154.1"/>
    <property type="molecule type" value="Genomic_DNA"/>
</dbReference>
<dbReference type="Proteomes" id="UP000828048">
    <property type="component" value="Chromosome 9"/>
</dbReference>
<comment type="caution">
    <text evidence="1">The sequence shown here is derived from an EMBL/GenBank/DDBJ whole genome shotgun (WGS) entry which is preliminary data.</text>
</comment>